<evidence type="ECO:0000256" key="3">
    <source>
        <dbReference type="ARBA" id="ARBA00022603"/>
    </source>
</evidence>
<keyword evidence="1 6" id="KW-0963">Cytoplasm</keyword>
<comment type="similarity">
    <text evidence="6">Belongs to the methyltransferase superfamily. RsmI family.</text>
</comment>
<evidence type="ECO:0000259" key="8">
    <source>
        <dbReference type="Pfam" id="PF23016"/>
    </source>
</evidence>
<dbReference type="InterPro" id="IPR053910">
    <property type="entry name" value="RsmI_HTH"/>
</dbReference>
<proteinExistence type="inferred from homology"/>
<sequence length="284" mass="31210">MTQGILYIVATPIGNLQDCSMRAIQILKQVDLIAAEDTRHSRRLLDQFGITTPLYALHEHNEYHHSQTLTSRLLSGTSIALISDAGTPLISDPGYYLVAACHQAGIVVSPIPGASALISALSAAGMPADRFVFEGFLAAKSGARCKQLEALRQESRTLVFYETPHRIVDSVADMIAIFGAAREVVMARELTKVYETIHRSSLGELFQWLQQDTQQQKGEFVLVIAGAPPQSNEEIPAEAVRIFHLLREELPLKQAAKLTSQITGIHRNQLYALGLQENPKETGE</sequence>
<dbReference type="Proteomes" id="UP000194798">
    <property type="component" value="Unassembled WGS sequence"/>
</dbReference>
<evidence type="ECO:0000256" key="5">
    <source>
        <dbReference type="ARBA" id="ARBA00022691"/>
    </source>
</evidence>
<dbReference type="Gene3D" id="3.40.1010.10">
    <property type="entry name" value="Cobalt-precorrin-4 Transmethylase, Domain 1"/>
    <property type="match status" value="1"/>
</dbReference>
<keyword evidence="5 6" id="KW-0949">S-adenosyl-L-methionine</keyword>
<feature type="domain" description="Tetrapyrrole methylase" evidence="7">
    <location>
        <begin position="6"/>
        <end position="205"/>
    </location>
</feature>
<dbReference type="InterPro" id="IPR014776">
    <property type="entry name" value="4pyrrole_Mease_sub2"/>
</dbReference>
<dbReference type="EC" id="2.1.1.198" evidence="6"/>
<comment type="function">
    <text evidence="6">Catalyzes the 2'-O-methylation of the ribose of cytidine 1402 (C1402) in 16S rRNA.</text>
</comment>
<dbReference type="HAMAP" id="MF_01877">
    <property type="entry name" value="16SrRNA_methyltr_I"/>
    <property type="match status" value="1"/>
</dbReference>
<dbReference type="InterPro" id="IPR014777">
    <property type="entry name" value="4pyrrole_Mease_sub1"/>
</dbReference>
<dbReference type="OrthoDB" id="9809084at2"/>
<name>A0A251XAZ2_9GAMM</name>
<dbReference type="SUPFAM" id="SSF53790">
    <property type="entry name" value="Tetrapyrrole methylase"/>
    <property type="match status" value="1"/>
</dbReference>
<evidence type="ECO:0000313" key="9">
    <source>
        <dbReference type="EMBL" id="OUD15473.1"/>
    </source>
</evidence>
<organism evidence="9 10">
    <name type="scientific">Thioflexithrix psekupsensis</name>
    <dbReference type="NCBI Taxonomy" id="1570016"/>
    <lineage>
        <taxon>Bacteria</taxon>
        <taxon>Pseudomonadati</taxon>
        <taxon>Pseudomonadota</taxon>
        <taxon>Gammaproteobacteria</taxon>
        <taxon>Thiotrichales</taxon>
        <taxon>Thioflexithrix</taxon>
    </lineage>
</organism>
<comment type="catalytic activity">
    <reaction evidence="6">
        <text>cytidine(1402) in 16S rRNA + S-adenosyl-L-methionine = 2'-O-methylcytidine(1402) in 16S rRNA + S-adenosyl-L-homocysteine + H(+)</text>
        <dbReference type="Rhea" id="RHEA:42924"/>
        <dbReference type="Rhea" id="RHEA-COMP:10285"/>
        <dbReference type="Rhea" id="RHEA-COMP:10286"/>
        <dbReference type="ChEBI" id="CHEBI:15378"/>
        <dbReference type="ChEBI" id="CHEBI:57856"/>
        <dbReference type="ChEBI" id="CHEBI:59789"/>
        <dbReference type="ChEBI" id="CHEBI:74495"/>
        <dbReference type="ChEBI" id="CHEBI:82748"/>
        <dbReference type="EC" id="2.1.1.198"/>
    </reaction>
</comment>
<dbReference type="NCBIfam" id="TIGR00096">
    <property type="entry name" value="16S rRNA (cytidine(1402)-2'-O)-methyltransferase"/>
    <property type="match status" value="1"/>
</dbReference>
<dbReference type="AlphaFoldDB" id="A0A251XAZ2"/>
<reference evidence="9 10" key="1">
    <citation type="submission" date="2016-12" db="EMBL/GenBank/DDBJ databases">
        <title>Thioflexothrix psekupsii D3 genome sequencing and assembly.</title>
        <authorList>
            <person name="Fomenkov A."/>
            <person name="Vincze T."/>
            <person name="Grabovich M."/>
            <person name="Anton B.P."/>
            <person name="Dubinina G."/>
            <person name="Orlova M."/>
            <person name="Belousova E."/>
            <person name="Roberts R.J."/>
        </authorList>
    </citation>
    <scope>NUCLEOTIDE SEQUENCE [LARGE SCALE GENOMIC DNA]</scope>
    <source>
        <strain evidence="9">D3</strain>
    </source>
</reference>
<accession>A0A251XAZ2</accession>
<dbReference type="PANTHER" id="PTHR46111:SF1">
    <property type="entry name" value="RIBOSOMAL RNA SMALL SUBUNIT METHYLTRANSFERASE I"/>
    <property type="match status" value="1"/>
</dbReference>
<dbReference type="Pfam" id="PF23016">
    <property type="entry name" value="RsmI_C"/>
    <property type="match status" value="1"/>
</dbReference>
<dbReference type="InterPro" id="IPR000878">
    <property type="entry name" value="4pyrrol_Mease"/>
</dbReference>
<dbReference type="CDD" id="cd11648">
    <property type="entry name" value="RsmI"/>
    <property type="match status" value="1"/>
</dbReference>
<dbReference type="Pfam" id="PF00590">
    <property type="entry name" value="TP_methylase"/>
    <property type="match status" value="1"/>
</dbReference>
<evidence type="ECO:0000256" key="6">
    <source>
        <dbReference type="HAMAP-Rule" id="MF_01877"/>
    </source>
</evidence>
<evidence type="ECO:0000256" key="1">
    <source>
        <dbReference type="ARBA" id="ARBA00022490"/>
    </source>
</evidence>
<dbReference type="PIRSF" id="PIRSF005917">
    <property type="entry name" value="MTase_YraL"/>
    <property type="match status" value="1"/>
</dbReference>
<keyword evidence="3 6" id="KW-0489">Methyltransferase</keyword>
<keyword evidence="4 6" id="KW-0808">Transferase</keyword>
<comment type="caution">
    <text evidence="9">The sequence shown here is derived from an EMBL/GenBank/DDBJ whole genome shotgun (WGS) entry which is preliminary data.</text>
</comment>
<dbReference type="EMBL" id="MSLT01000006">
    <property type="protein sequence ID" value="OUD15473.1"/>
    <property type="molecule type" value="Genomic_DNA"/>
</dbReference>
<dbReference type="GO" id="GO:0070677">
    <property type="term" value="F:rRNA (cytosine-2'-O-)-methyltransferase activity"/>
    <property type="evidence" value="ECO:0007669"/>
    <property type="project" value="UniProtKB-UniRule"/>
</dbReference>
<dbReference type="InterPro" id="IPR008189">
    <property type="entry name" value="rRNA_ssu_MeTfrase_I"/>
</dbReference>
<evidence type="ECO:0000256" key="4">
    <source>
        <dbReference type="ARBA" id="ARBA00022679"/>
    </source>
</evidence>
<keyword evidence="2 6" id="KW-0698">rRNA processing</keyword>
<dbReference type="FunFam" id="3.30.950.10:FF:000002">
    <property type="entry name" value="Ribosomal RNA small subunit methyltransferase I"/>
    <property type="match status" value="1"/>
</dbReference>
<dbReference type="PANTHER" id="PTHR46111">
    <property type="entry name" value="RIBOSOMAL RNA SMALL SUBUNIT METHYLTRANSFERASE I"/>
    <property type="match status" value="1"/>
</dbReference>
<comment type="subcellular location">
    <subcellularLocation>
        <location evidence="6">Cytoplasm</location>
    </subcellularLocation>
</comment>
<evidence type="ECO:0000256" key="2">
    <source>
        <dbReference type="ARBA" id="ARBA00022552"/>
    </source>
</evidence>
<evidence type="ECO:0000313" key="10">
    <source>
        <dbReference type="Proteomes" id="UP000194798"/>
    </source>
</evidence>
<feature type="domain" description="RsmI HTH" evidence="8">
    <location>
        <begin position="233"/>
        <end position="276"/>
    </location>
</feature>
<protein>
    <recommendedName>
        <fullName evidence="6">Ribosomal RNA small subunit methyltransferase I</fullName>
        <ecNumber evidence="6">2.1.1.198</ecNumber>
    </recommendedName>
    <alternativeName>
        <fullName evidence="6">16S rRNA 2'-O-ribose C1402 methyltransferase</fullName>
    </alternativeName>
    <alternativeName>
        <fullName evidence="6">rRNA (cytidine-2'-O-)-methyltransferase RsmI</fullName>
    </alternativeName>
</protein>
<evidence type="ECO:0000259" key="7">
    <source>
        <dbReference type="Pfam" id="PF00590"/>
    </source>
</evidence>
<dbReference type="FunFam" id="3.40.1010.10:FF:000002">
    <property type="entry name" value="Ribosomal RNA small subunit methyltransferase I"/>
    <property type="match status" value="1"/>
</dbReference>
<dbReference type="GO" id="GO:0005737">
    <property type="term" value="C:cytoplasm"/>
    <property type="evidence" value="ECO:0007669"/>
    <property type="project" value="UniProtKB-SubCell"/>
</dbReference>
<dbReference type="PROSITE" id="PS01296">
    <property type="entry name" value="RSMI"/>
    <property type="match status" value="1"/>
</dbReference>
<dbReference type="InterPro" id="IPR018063">
    <property type="entry name" value="SAM_MeTrfase_RsmI_CS"/>
</dbReference>
<gene>
    <name evidence="6" type="primary">rsmI</name>
    <name evidence="9" type="ORF">TPSD3_02805</name>
</gene>
<dbReference type="InterPro" id="IPR035996">
    <property type="entry name" value="4pyrrol_Methylase_sf"/>
</dbReference>
<dbReference type="RefSeq" id="WP_086487069.1">
    <property type="nucleotide sequence ID" value="NZ_MSLT01000006.1"/>
</dbReference>
<dbReference type="Gene3D" id="3.30.950.10">
    <property type="entry name" value="Methyltransferase, Cobalt-precorrin-4 Transmethylase, Domain 2"/>
    <property type="match status" value="1"/>
</dbReference>
<keyword evidence="10" id="KW-1185">Reference proteome</keyword>